<organism evidence="6">
    <name type="scientific">marine sediment metagenome</name>
    <dbReference type="NCBI Taxonomy" id="412755"/>
    <lineage>
        <taxon>unclassified sequences</taxon>
        <taxon>metagenomes</taxon>
        <taxon>ecological metagenomes</taxon>
    </lineage>
</organism>
<dbReference type="FunFam" id="1.10.10.10:FF:000001">
    <property type="entry name" value="LysR family transcriptional regulator"/>
    <property type="match status" value="1"/>
</dbReference>
<dbReference type="InterPro" id="IPR058163">
    <property type="entry name" value="LysR-type_TF_proteobact-type"/>
</dbReference>
<evidence type="ECO:0000256" key="4">
    <source>
        <dbReference type="ARBA" id="ARBA00023163"/>
    </source>
</evidence>
<dbReference type="SUPFAM" id="SSF53850">
    <property type="entry name" value="Periplasmic binding protein-like II"/>
    <property type="match status" value="1"/>
</dbReference>
<reference evidence="6" key="1">
    <citation type="journal article" date="2015" name="Nature">
        <title>Complex archaea that bridge the gap between prokaryotes and eukaryotes.</title>
        <authorList>
            <person name="Spang A."/>
            <person name="Saw J.H."/>
            <person name="Jorgensen S.L."/>
            <person name="Zaremba-Niedzwiedzka K."/>
            <person name="Martijn J."/>
            <person name="Lind A.E."/>
            <person name="van Eijk R."/>
            <person name="Schleper C."/>
            <person name="Guy L."/>
            <person name="Ettema T.J."/>
        </authorList>
    </citation>
    <scope>NUCLEOTIDE SEQUENCE</scope>
</reference>
<dbReference type="InterPro" id="IPR036388">
    <property type="entry name" value="WH-like_DNA-bd_sf"/>
</dbReference>
<dbReference type="Gene3D" id="3.40.190.290">
    <property type="match status" value="1"/>
</dbReference>
<dbReference type="InterPro" id="IPR000847">
    <property type="entry name" value="LysR_HTH_N"/>
</dbReference>
<dbReference type="SUPFAM" id="SSF46785">
    <property type="entry name" value="Winged helix' DNA-binding domain"/>
    <property type="match status" value="1"/>
</dbReference>
<sequence length="309" mass="34396">MEKVELKDISAFVQITRSGSLTRAAKETGTPKATLSHGIRRLEDALGVELLVRSARGVTLTEAGRAYLENTNRIFDSCEVAASAAKRAHSSIDGKVRIAASAEFGTSILGAATLYLAREHEGLEFEIRMYSSEALVSGQLEFDCMIYIGSAPDSDHMCRKMGTVSYGLYASPQFIQTYGEPKTLADTAKLPGVEYRKHGVLENWSLRADKQEVQANYMTRFSVHDYWMAKFFCVSGVALAYLPDFFIHYEVDLGALVPVLPEMRSEEIAAWIVYPKSRNKNPRVTLVVDTLCEKFDEFVLHPGYSLIPK</sequence>
<evidence type="ECO:0000313" key="6">
    <source>
        <dbReference type="EMBL" id="KKM01276.1"/>
    </source>
</evidence>
<proteinExistence type="inferred from homology"/>
<dbReference type="AlphaFoldDB" id="A0A0F9J5Y0"/>
<dbReference type="PANTHER" id="PTHR30537">
    <property type="entry name" value="HTH-TYPE TRANSCRIPTIONAL REGULATOR"/>
    <property type="match status" value="1"/>
</dbReference>
<name>A0A0F9J5Y0_9ZZZZ</name>
<dbReference type="InterPro" id="IPR005119">
    <property type="entry name" value="LysR_subst-bd"/>
</dbReference>
<feature type="domain" description="HTH lysR-type" evidence="5">
    <location>
        <begin position="4"/>
        <end position="61"/>
    </location>
</feature>
<keyword evidence="2" id="KW-0805">Transcription regulation</keyword>
<keyword evidence="3" id="KW-0238">DNA-binding</keyword>
<dbReference type="PROSITE" id="PS50931">
    <property type="entry name" value="HTH_LYSR"/>
    <property type="match status" value="1"/>
</dbReference>
<dbReference type="Pfam" id="PF03466">
    <property type="entry name" value="LysR_substrate"/>
    <property type="match status" value="1"/>
</dbReference>
<comment type="similarity">
    <text evidence="1">Belongs to the LysR transcriptional regulatory family.</text>
</comment>
<dbReference type="PANTHER" id="PTHR30537:SF5">
    <property type="entry name" value="HTH-TYPE TRANSCRIPTIONAL ACTIVATOR TTDR-RELATED"/>
    <property type="match status" value="1"/>
</dbReference>
<evidence type="ECO:0000256" key="2">
    <source>
        <dbReference type="ARBA" id="ARBA00023015"/>
    </source>
</evidence>
<keyword evidence="4" id="KW-0804">Transcription</keyword>
<evidence type="ECO:0000256" key="1">
    <source>
        <dbReference type="ARBA" id="ARBA00009437"/>
    </source>
</evidence>
<dbReference type="CDD" id="cd08422">
    <property type="entry name" value="PBP2_CrgA_like"/>
    <property type="match status" value="1"/>
</dbReference>
<dbReference type="Pfam" id="PF00126">
    <property type="entry name" value="HTH_1"/>
    <property type="match status" value="1"/>
</dbReference>
<dbReference type="EMBL" id="LAZR01017236">
    <property type="protein sequence ID" value="KKM01276.1"/>
    <property type="molecule type" value="Genomic_DNA"/>
</dbReference>
<comment type="caution">
    <text evidence="6">The sequence shown here is derived from an EMBL/GenBank/DDBJ whole genome shotgun (WGS) entry which is preliminary data.</text>
</comment>
<gene>
    <name evidence="6" type="ORF">LCGC14_1796040</name>
</gene>
<protein>
    <recommendedName>
        <fullName evidence="5">HTH lysR-type domain-containing protein</fullName>
    </recommendedName>
</protein>
<evidence type="ECO:0000256" key="3">
    <source>
        <dbReference type="ARBA" id="ARBA00023125"/>
    </source>
</evidence>
<dbReference type="InterPro" id="IPR036390">
    <property type="entry name" value="WH_DNA-bd_sf"/>
</dbReference>
<accession>A0A0F9J5Y0</accession>
<dbReference type="Gene3D" id="1.10.10.10">
    <property type="entry name" value="Winged helix-like DNA-binding domain superfamily/Winged helix DNA-binding domain"/>
    <property type="match status" value="1"/>
</dbReference>
<evidence type="ECO:0000259" key="5">
    <source>
        <dbReference type="PROSITE" id="PS50931"/>
    </source>
</evidence>
<dbReference type="GO" id="GO:0003677">
    <property type="term" value="F:DNA binding"/>
    <property type="evidence" value="ECO:0007669"/>
    <property type="project" value="UniProtKB-KW"/>
</dbReference>
<dbReference type="GO" id="GO:0003700">
    <property type="term" value="F:DNA-binding transcription factor activity"/>
    <property type="evidence" value="ECO:0007669"/>
    <property type="project" value="InterPro"/>
</dbReference>